<keyword evidence="1" id="KW-0472">Membrane</keyword>
<keyword evidence="1" id="KW-0812">Transmembrane</keyword>
<evidence type="ECO:0000313" key="2">
    <source>
        <dbReference type="EMBL" id="QHU15462.1"/>
    </source>
</evidence>
<dbReference type="AlphaFoldDB" id="A0A6C0KBS5"/>
<protein>
    <submittedName>
        <fullName evidence="2">Uncharacterized protein</fullName>
    </submittedName>
</protein>
<feature type="transmembrane region" description="Helical" evidence="1">
    <location>
        <begin position="83"/>
        <end position="104"/>
    </location>
</feature>
<sequence length="178" mass="19988">MASSSEGVLSFVKLSALTGFVGTLDYWLWPQLNSERLMQYNNITGVVAPIQPSNEQMKLYLDDFFDQWHTQECLNSGKLQCEFYLFLATYALYGMGTFAICAMMHKMPRFGLAYAIADGSFYNVFHQYVVRGRFVAPDSLALWGAQFGTLSGPTLWGCLCFMCDSESHPVVTTVAQHP</sequence>
<name>A0A6C0KBS5_9ZZZZ</name>
<proteinExistence type="predicted"/>
<organism evidence="2">
    <name type="scientific">viral metagenome</name>
    <dbReference type="NCBI Taxonomy" id="1070528"/>
    <lineage>
        <taxon>unclassified sequences</taxon>
        <taxon>metagenomes</taxon>
        <taxon>organismal metagenomes</taxon>
    </lineage>
</organism>
<accession>A0A6C0KBS5</accession>
<reference evidence="2" key="1">
    <citation type="journal article" date="2020" name="Nature">
        <title>Giant virus diversity and host interactions through global metagenomics.</title>
        <authorList>
            <person name="Schulz F."/>
            <person name="Roux S."/>
            <person name="Paez-Espino D."/>
            <person name="Jungbluth S."/>
            <person name="Walsh D.A."/>
            <person name="Denef V.J."/>
            <person name="McMahon K.D."/>
            <person name="Konstantinidis K.T."/>
            <person name="Eloe-Fadrosh E.A."/>
            <person name="Kyrpides N.C."/>
            <person name="Woyke T."/>
        </authorList>
    </citation>
    <scope>NUCLEOTIDE SEQUENCE</scope>
    <source>
        <strain evidence="2">GVMAG-S-1103017-68</strain>
    </source>
</reference>
<keyword evidence="1" id="KW-1133">Transmembrane helix</keyword>
<dbReference type="EMBL" id="MN740859">
    <property type="protein sequence ID" value="QHU15462.1"/>
    <property type="molecule type" value="Genomic_DNA"/>
</dbReference>
<feature type="transmembrane region" description="Helical" evidence="1">
    <location>
        <begin position="7"/>
        <end position="29"/>
    </location>
</feature>
<evidence type="ECO:0000256" key="1">
    <source>
        <dbReference type="SAM" id="Phobius"/>
    </source>
</evidence>